<dbReference type="AlphaFoldDB" id="A0A974BHT6"/>
<dbReference type="InterPro" id="IPR029063">
    <property type="entry name" value="SAM-dependent_MTases_sf"/>
</dbReference>
<dbReference type="GO" id="GO:0032259">
    <property type="term" value="P:methylation"/>
    <property type="evidence" value="ECO:0007669"/>
    <property type="project" value="UniProtKB-KW"/>
</dbReference>
<dbReference type="Proteomes" id="UP000611629">
    <property type="component" value="Unassembled WGS sequence"/>
</dbReference>
<keyword evidence="2" id="KW-0489">Methyltransferase</keyword>
<dbReference type="PANTHER" id="PTHR43861:SF1">
    <property type="entry name" value="TRANS-ACONITATE 2-METHYLTRANSFERASE"/>
    <property type="match status" value="1"/>
</dbReference>
<evidence type="ECO:0000313" key="3">
    <source>
        <dbReference type="Proteomes" id="UP000611629"/>
    </source>
</evidence>
<dbReference type="GO" id="GO:0008168">
    <property type="term" value="F:methyltransferase activity"/>
    <property type="evidence" value="ECO:0007669"/>
    <property type="project" value="UniProtKB-KW"/>
</dbReference>
<dbReference type="InterPro" id="IPR025714">
    <property type="entry name" value="Methyltranfer_dom"/>
</dbReference>
<dbReference type="PANTHER" id="PTHR43861">
    <property type="entry name" value="TRANS-ACONITATE 2-METHYLTRANSFERASE-RELATED"/>
    <property type="match status" value="1"/>
</dbReference>
<dbReference type="Gene3D" id="3.40.50.150">
    <property type="entry name" value="Vaccinia Virus protein VP39"/>
    <property type="match status" value="1"/>
</dbReference>
<proteinExistence type="predicted"/>
<gene>
    <name evidence="2" type="ORF">HZF24_03090</name>
</gene>
<dbReference type="Pfam" id="PF13847">
    <property type="entry name" value="Methyltransf_31"/>
    <property type="match status" value="1"/>
</dbReference>
<keyword evidence="3" id="KW-1185">Reference proteome</keyword>
<dbReference type="CDD" id="cd02440">
    <property type="entry name" value="AdoMet_MTases"/>
    <property type="match status" value="1"/>
</dbReference>
<feature type="domain" description="Methyltransferase" evidence="1">
    <location>
        <begin position="60"/>
        <end position="160"/>
    </location>
</feature>
<dbReference type="EMBL" id="JACBNQ010000002">
    <property type="protein sequence ID" value="NYB73121.1"/>
    <property type="molecule type" value="Genomic_DNA"/>
</dbReference>
<protein>
    <submittedName>
        <fullName evidence="2">Class I SAM-dependent methyltransferase</fullName>
    </submittedName>
</protein>
<keyword evidence="2" id="KW-0808">Transferase</keyword>
<reference evidence="2" key="1">
    <citation type="submission" date="2020-07" db="EMBL/GenBank/DDBJ databases">
        <title>Genomic analysis of a strain of Sedimentibacter Hydroxybenzoicus DSM7310.</title>
        <authorList>
            <person name="Ma S."/>
        </authorList>
    </citation>
    <scope>NUCLEOTIDE SEQUENCE</scope>
    <source>
        <strain evidence="2">DSM 7310</strain>
    </source>
</reference>
<accession>A0A974BHT6</accession>
<name>A0A974BHT6_SEDHY</name>
<evidence type="ECO:0000313" key="2">
    <source>
        <dbReference type="EMBL" id="NYB73121.1"/>
    </source>
</evidence>
<comment type="caution">
    <text evidence="2">The sequence shown here is derived from an EMBL/GenBank/DDBJ whole genome shotgun (WGS) entry which is preliminary data.</text>
</comment>
<organism evidence="2 3">
    <name type="scientific">Sedimentibacter hydroxybenzoicus DSM 7310</name>
    <dbReference type="NCBI Taxonomy" id="1123245"/>
    <lineage>
        <taxon>Bacteria</taxon>
        <taxon>Bacillati</taxon>
        <taxon>Bacillota</taxon>
        <taxon>Tissierellia</taxon>
        <taxon>Sedimentibacter</taxon>
    </lineage>
</organism>
<dbReference type="SUPFAM" id="SSF53335">
    <property type="entry name" value="S-adenosyl-L-methionine-dependent methyltransferases"/>
    <property type="match status" value="1"/>
</dbReference>
<sequence length="267" mass="30451">MDYINSNKQAWEDAFDNSRPGWGENHLEKLINQTLPFFNQDVIVELKEVGLDGKTIAQFCCNNGRELLSAMQLNPKHGIGFDIAENFIEQATQMAAKIGRANCEFIACNLLDIDEKYHGKFDFIFFTVGAITWFEDLELLFSKVSKCLSPQGKLLINDYHPFTNMLPTPGEGAYDPKHLNRAVYSYFKKEPWVENNGMSYITPEYHSKTFTNFPHTLSDIINAVIHAGMSIQKLSEYDYDVGLSDVYNNKGFPLSFILVSEKMGREI</sequence>
<dbReference type="RefSeq" id="WP_179236817.1">
    <property type="nucleotide sequence ID" value="NZ_JACBNQ010000002.1"/>
</dbReference>
<evidence type="ECO:0000259" key="1">
    <source>
        <dbReference type="Pfam" id="PF13847"/>
    </source>
</evidence>